<dbReference type="InParanoid" id="A0A1D3D6H7"/>
<dbReference type="HAMAP" id="MF_01363">
    <property type="entry name" value="Ribosomal_bL21"/>
    <property type="match status" value="1"/>
</dbReference>
<keyword evidence="3" id="KW-0934">Plastid</keyword>
<dbReference type="GO" id="GO:0005762">
    <property type="term" value="C:mitochondrial large ribosomal subunit"/>
    <property type="evidence" value="ECO:0007669"/>
    <property type="project" value="TreeGrafter"/>
</dbReference>
<dbReference type="InterPro" id="IPR001787">
    <property type="entry name" value="Ribosomal_bL21"/>
</dbReference>
<evidence type="ECO:0000256" key="6">
    <source>
        <dbReference type="ARBA" id="ARBA00022980"/>
    </source>
</evidence>
<dbReference type="Pfam" id="PF00829">
    <property type="entry name" value="Ribosomal_L21p"/>
    <property type="match status" value="1"/>
</dbReference>
<accession>A0A1D3D6H7</accession>
<keyword evidence="11" id="KW-1185">Reference proteome</keyword>
<gene>
    <name evidence="10" type="ORF">cyc_04104</name>
</gene>
<evidence type="ECO:0000256" key="4">
    <source>
        <dbReference type="ARBA" id="ARBA00022730"/>
    </source>
</evidence>
<feature type="region of interest" description="Disordered" evidence="8">
    <location>
        <begin position="70"/>
        <end position="98"/>
    </location>
</feature>
<comment type="subcellular location">
    <subcellularLocation>
        <location evidence="1">Plastid</location>
    </subcellularLocation>
</comment>
<keyword evidence="4" id="KW-0699">rRNA-binding</keyword>
<name>A0A1D3D6H7_9EIME</name>
<sequence>MCLERNLQGALWLFLLLLLFHGQEQQQHPQPQEQLDAKCFGLLAASAFVLPPKPSHSCCLFHTGGPVGSDLPSRGRLPQHPVESPPLPAPGRSPPRALLSSPAQEKLALVGDGKERSGEYVIAEIGGFHRWMERGRFYDVNRIHQKEGGQLILLRVLLLQQKDGPTIVGRPFLENIRVWATVLRHFRGPKIHGGKHRPKKWRKKWGHRQSLSRIRVDRIENVQETMNIKFYHQDPLYSALMAIRHYEKPSLHLPLYKSQGLSSANRAELPLIGQDPLALFDPNLNQLVADRLAVGHTEILPILGEGQQQAAT</sequence>
<dbReference type="InterPro" id="IPR036164">
    <property type="entry name" value="bL21-like_sf"/>
</dbReference>
<keyword evidence="7" id="KW-0687">Ribonucleoprotein</keyword>
<dbReference type="PANTHER" id="PTHR21349">
    <property type="entry name" value="50S RIBOSOMAL PROTEIN L21"/>
    <property type="match status" value="1"/>
</dbReference>
<evidence type="ECO:0000256" key="9">
    <source>
        <dbReference type="SAM" id="SignalP"/>
    </source>
</evidence>
<feature type="signal peptide" evidence="9">
    <location>
        <begin position="1"/>
        <end position="25"/>
    </location>
</feature>
<comment type="similarity">
    <text evidence="2">Belongs to the bacterial ribosomal protein bL21 family.</text>
</comment>
<dbReference type="EMBL" id="JROU02000521">
    <property type="protein sequence ID" value="OEH79061.1"/>
    <property type="molecule type" value="Genomic_DNA"/>
</dbReference>
<dbReference type="GO" id="GO:0009536">
    <property type="term" value="C:plastid"/>
    <property type="evidence" value="ECO:0007669"/>
    <property type="project" value="UniProtKB-SubCell"/>
</dbReference>
<dbReference type="InterPro" id="IPR028909">
    <property type="entry name" value="bL21-like"/>
</dbReference>
<evidence type="ECO:0000256" key="5">
    <source>
        <dbReference type="ARBA" id="ARBA00022884"/>
    </source>
</evidence>
<evidence type="ECO:0000256" key="8">
    <source>
        <dbReference type="SAM" id="MobiDB-lite"/>
    </source>
</evidence>
<dbReference type="VEuPathDB" id="ToxoDB:LOC34620685"/>
<feature type="chain" id="PRO_5008914185" evidence="9">
    <location>
        <begin position="26"/>
        <end position="312"/>
    </location>
</feature>
<keyword evidence="6 10" id="KW-0689">Ribosomal protein</keyword>
<evidence type="ECO:0000313" key="10">
    <source>
        <dbReference type="EMBL" id="OEH79061.1"/>
    </source>
</evidence>
<dbReference type="SUPFAM" id="SSF141091">
    <property type="entry name" value="L21p-like"/>
    <property type="match status" value="1"/>
</dbReference>
<evidence type="ECO:0000313" key="11">
    <source>
        <dbReference type="Proteomes" id="UP000095192"/>
    </source>
</evidence>
<dbReference type="NCBIfam" id="TIGR00061">
    <property type="entry name" value="L21"/>
    <property type="match status" value="1"/>
</dbReference>
<feature type="compositionally biased region" description="Pro residues" evidence="8">
    <location>
        <begin position="83"/>
        <end position="93"/>
    </location>
</feature>
<evidence type="ECO:0000256" key="1">
    <source>
        <dbReference type="ARBA" id="ARBA00004474"/>
    </source>
</evidence>
<evidence type="ECO:0000256" key="2">
    <source>
        <dbReference type="ARBA" id="ARBA00008563"/>
    </source>
</evidence>
<dbReference type="GO" id="GO:0006412">
    <property type="term" value="P:translation"/>
    <property type="evidence" value="ECO:0007669"/>
    <property type="project" value="InterPro"/>
</dbReference>
<comment type="caution">
    <text evidence="10">The sequence shown here is derived from an EMBL/GenBank/DDBJ whole genome shotgun (WGS) entry which is preliminary data.</text>
</comment>
<dbReference type="GO" id="GO:0003735">
    <property type="term" value="F:structural constituent of ribosome"/>
    <property type="evidence" value="ECO:0007669"/>
    <property type="project" value="InterPro"/>
</dbReference>
<dbReference type="PANTHER" id="PTHR21349:SF7">
    <property type="entry name" value="LARGE RIBOSOMAL SUBUNIT PROTEIN BL21C"/>
    <property type="match status" value="1"/>
</dbReference>
<keyword evidence="9" id="KW-0732">Signal</keyword>
<evidence type="ECO:0000256" key="3">
    <source>
        <dbReference type="ARBA" id="ARBA00022640"/>
    </source>
</evidence>
<proteinExistence type="inferred from homology"/>
<reference evidence="10 11" key="1">
    <citation type="journal article" date="2016" name="BMC Genomics">
        <title>Comparative genomics reveals Cyclospora cayetanensis possesses coccidia-like metabolism and invasion components but unique surface antigens.</title>
        <authorList>
            <person name="Liu S."/>
            <person name="Wang L."/>
            <person name="Zheng H."/>
            <person name="Xu Z."/>
            <person name="Roellig D.M."/>
            <person name="Li N."/>
            <person name="Frace M.A."/>
            <person name="Tang K."/>
            <person name="Arrowood M.J."/>
            <person name="Moss D.M."/>
            <person name="Zhang L."/>
            <person name="Feng Y."/>
            <person name="Xiao L."/>
        </authorList>
    </citation>
    <scope>NUCLEOTIDE SEQUENCE [LARGE SCALE GENOMIC DNA]</scope>
    <source>
        <strain evidence="10 11">CHN_HEN01</strain>
    </source>
</reference>
<dbReference type="Proteomes" id="UP000095192">
    <property type="component" value="Unassembled WGS sequence"/>
</dbReference>
<keyword evidence="5" id="KW-0694">RNA-binding</keyword>
<evidence type="ECO:0000256" key="7">
    <source>
        <dbReference type="ARBA" id="ARBA00023274"/>
    </source>
</evidence>
<dbReference type="GO" id="GO:0019843">
    <property type="term" value="F:rRNA binding"/>
    <property type="evidence" value="ECO:0007669"/>
    <property type="project" value="UniProtKB-KW"/>
</dbReference>
<dbReference type="AlphaFoldDB" id="A0A1D3D6H7"/>
<dbReference type="VEuPathDB" id="ToxoDB:cyc_04104"/>
<organism evidence="10 11">
    <name type="scientific">Cyclospora cayetanensis</name>
    <dbReference type="NCBI Taxonomy" id="88456"/>
    <lineage>
        <taxon>Eukaryota</taxon>
        <taxon>Sar</taxon>
        <taxon>Alveolata</taxon>
        <taxon>Apicomplexa</taxon>
        <taxon>Conoidasida</taxon>
        <taxon>Coccidia</taxon>
        <taxon>Eucoccidiorida</taxon>
        <taxon>Eimeriorina</taxon>
        <taxon>Eimeriidae</taxon>
        <taxon>Cyclospora</taxon>
    </lineage>
</organism>
<protein>
    <submittedName>
        <fullName evidence="10">Ribosomal protein</fullName>
    </submittedName>
</protein>